<protein>
    <submittedName>
        <fullName evidence="1">Uncharacterized protein</fullName>
    </submittedName>
</protein>
<evidence type="ECO:0000313" key="2">
    <source>
        <dbReference type="Proteomes" id="UP001499947"/>
    </source>
</evidence>
<accession>A0ABN2JIX3</accession>
<gene>
    <name evidence="1" type="ORF">GCM10009680_82490</name>
</gene>
<proteinExistence type="predicted"/>
<reference evidence="1 2" key="1">
    <citation type="journal article" date="2019" name="Int. J. Syst. Evol. Microbiol.">
        <title>The Global Catalogue of Microorganisms (GCM) 10K type strain sequencing project: providing services to taxonomists for standard genome sequencing and annotation.</title>
        <authorList>
            <consortium name="The Broad Institute Genomics Platform"/>
            <consortium name="The Broad Institute Genome Sequencing Center for Infectious Disease"/>
            <person name="Wu L."/>
            <person name="Ma J."/>
        </authorList>
    </citation>
    <scope>NUCLEOTIDE SEQUENCE [LARGE SCALE GENOMIC DNA]</scope>
    <source>
        <strain evidence="1 2">JCM 13244</strain>
    </source>
</reference>
<dbReference type="EMBL" id="BAAALR010000122">
    <property type="protein sequence ID" value="GAA1728865.1"/>
    <property type="molecule type" value="Genomic_DNA"/>
</dbReference>
<dbReference type="Proteomes" id="UP001499947">
    <property type="component" value="Unassembled WGS sequence"/>
</dbReference>
<keyword evidence="2" id="KW-1185">Reference proteome</keyword>
<evidence type="ECO:0000313" key="1">
    <source>
        <dbReference type="EMBL" id="GAA1728865.1"/>
    </source>
</evidence>
<name>A0ABN2JIX3_9ACTN</name>
<comment type="caution">
    <text evidence="1">The sequence shown here is derived from an EMBL/GenBank/DDBJ whole genome shotgun (WGS) entry which is preliminary data.</text>
</comment>
<organism evidence="1 2">
    <name type="scientific">Streptomyces yatensis</name>
    <dbReference type="NCBI Taxonomy" id="155177"/>
    <lineage>
        <taxon>Bacteria</taxon>
        <taxon>Bacillati</taxon>
        <taxon>Actinomycetota</taxon>
        <taxon>Actinomycetes</taxon>
        <taxon>Kitasatosporales</taxon>
        <taxon>Streptomycetaceae</taxon>
        <taxon>Streptomyces</taxon>
        <taxon>Streptomyces violaceusniger group</taxon>
    </lineage>
</organism>
<sequence length="58" mass="6183">MQGGAGEAECPECGARWATGLVWRSDAVCLLDIPTHKTGGVAHVVSEAAATWFSLRRR</sequence>